<name>A0A1C5A2T5_9ACTN</name>
<sequence length="381" mass="36646">MAVSFVGFAPPGTSGSATLTSFPTALPAGWAAGDVAVLVAHLSGSALTISTPAGWALLAGPTWPAQEGSASRAYAWSRVLQAGDTAPTLTNSGSVTGGWSCTAYRGASGVVQAAVATASSTSVTLPTLPGVGAGSALAVGVHCRVTSGTIPTNLTHDGAYLEVVDTATSRATSNANVRLGSAYRLVGSAGSYGGEQVASDVTGSMIAVLVELGAASSDSTTAPDGISVPAAVGDPAASWSTTSDPDGITVPAELGAPAASWATESVPVGVQVAVALGDPSAAWSGGAGPDGLAVPVAVGGPGAVWSVDASPTGVVVPVDLGDPAAGWSVEAVPDGVEVPVAVGAPAVSTPGQRVVRPYSGTVARPGPGVVARPSAGVVVRP</sequence>
<dbReference type="EMBL" id="FMCT01000011">
    <property type="protein sequence ID" value="SCF39459.1"/>
    <property type="molecule type" value="Genomic_DNA"/>
</dbReference>
<evidence type="ECO:0000313" key="1">
    <source>
        <dbReference type="EMBL" id="SCF39459.1"/>
    </source>
</evidence>
<proteinExistence type="predicted"/>
<protein>
    <submittedName>
        <fullName evidence="1">Uncharacterized protein</fullName>
    </submittedName>
</protein>
<keyword evidence="2" id="KW-1185">Reference proteome</keyword>
<organism evidence="1 2">
    <name type="scientific">Micromonospora carbonacea</name>
    <dbReference type="NCBI Taxonomy" id="47853"/>
    <lineage>
        <taxon>Bacteria</taxon>
        <taxon>Bacillati</taxon>
        <taxon>Actinomycetota</taxon>
        <taxon>Actinomycetes</taxon>
        <taxon>Micromonosporales</taxon>
        <taxon>Micromonosporaceae</taxon>
        <taxon>Micromonospora</taxon>
    </lineage>
</organism>
<gene>
    <name evidence="1" type="ORF">GA0070563_11124</name>
</gene>
<accession>A0A1C5A2T5</accession>
<reference evidence="2" key="1">
    <citation type="submission" date="2016-06" db="EMBL/GenBank/DDBJ databases">
        <authorList>
            <person name="Varghese N."/>
            <person name="Submissions Spin"/>
        </authorList>
    </citation>
    <scope>NUCLEOTIDE SEQUENCE [LARGE SCALE GENOMIC DNA]</scope>
    <source>
        <strain evidence="2">DSM 43168</strain>
    </source>
</reference>
<dbReference type="AlphaFoldDB" id="A0A1C5A2T5"/>
<evidence type="ECO:0000313" key="2">
    <source>
        <dbReference type="Proteomes" id="UP000183585"/>
    </source>
</evidence>
<dbReference type="Proteomes" id="UP000183585">
    <property type="component" value="Unassembled WGS sequence"/>
</dbReference>
<dbReference type="RefSeq" id="WP_141723910.1">
    <property type="nucleotide sequence ID" value="NZ_FMCT01000011.1"/>
</dbReference>